<keyword evidence="3" id="KW-1185">Reference proteome</keyword>
<reference evidence="2 3" key="1">
    <citation type="submission" date="2016-10" db="EMBL/GenBank/DDBJ databases">
        <authorList>
            <person name="de Groot N.N."/>
        </authorList>
    </citation>
    <scope>NUCLEOTIDE SEQUENCE [LARGE SCALE GENOMIC DNA]</scope>
    <source>
        <strain evidence="2 3">DSM 22024</strain>
    </source>
</reference>
<feature type="transmembrane region" description="Helical" evidence="1">
    <location>
        <begin position="12"/>
        <end position="36"/>
    </location>
</feature>
<dbReference type="STRING" id="117157.SAMN04489717_1915"/>
<dbReference type="EMBL" id="LT629732">
    <property type="protein sequence ID" value="SDS19457.1"/>
    <property type="molecule type" value="Genomic_DNA"/>
</dbReference>
<evidence type="ECO:0000256" key="1">
    <source>
        <dbReference type="SAM" id="Phobius"/>
    </source>
</evidence>
<protein>
    <submittedName>
        <fullName evidence="2">Uncharacterized protein</fullName>
    </submittedName>
</protein>
<evidence type="ECO:0000313" key="3">
    <source>
        <dbReference type="Proteomes" id="UP000198983"/>
    </source>
</evidence>
<organism evidence="2 3">
    <name type="scientific">Actinopolymorpha singaporensis</name>
    <dbReference type="NCBI Taxonomy" id="117157"/>
    <lineage>
        <taxon>Bacteria</taxon>
        <taxon>Bacillati</taxon>
        <taxon>Actinomycetota</taxon>
        <taxon>Actinomycetes</taxon>
        <taxon>Propionibacteriales</taxon>
        <taxon>Actinopolymorphaceae</taxon>
        <taxon>Actinopolymorpha</taxon>
    </lineage>
</organism>
<keyword evidence="1" id="KW-0472">Membrane</keyword>
<name>A0A1H1Q853_9ACTN</name>
<dbReference type="AlphaFoldDB" id="A0A1H1Q853"/>
<evidence type="ECO:0000313" key="2">
    <source>
        <dbReference type="EMBL" id="SDS19457.1"/>
    </source>
</evidence>
<dbReference type="RefSeq" id="WP_092652473.1">
    <property type="nucleotide sequence ID" value="NZ_LT629732.1"/>
</dbReference>
<accession>A0A1H1Q853</accession>
<dbReference type="Proteomes" id="UP000198983">
    <property type="component" value="Chromosome I"/>
</dbReference>
<keyword evidence="1" id="KW-0812">Transmembrane</keyword>
<feature type="transmembrane region" description="Helical" evidence="1">
    <location>
        <begin position="42"/>
        <end position="60"/>
    </location>
</feature>
<feature type="transmembrane region" description="Helical" evidence="1">
    <location>
        <begin position="67"/>
        <end position="84"/>
    </location>
</feature>
<dbReference type="OrthoDB" id="9886067at2"/>
<keyword evidence="1" id="KW-1133">Transmembrane helix</keyword>
<feature type="transmembrane region" description="Helical" evidence="1">
    <location>
        <begin position="90"/>
        <end position="110"/>
    </location>
</feature>
<proteinExistence type="predicted"/>
<sequence length="129" mass="14044">MDVRRVWRSSPGWMLAGYSLVLLLLLVYIRILGVVLGADSPLGAEPVAMLISAGLALLVWRRSRRAWRVLVALTAWMSFGLLFHSDLTTYNFPLFLACGAHVAILLSPAVRTHVARPVVPAPSRAPDGG</sequence>
<gene>
    <name evidence="2" type="ORF">SAMN04489717_1915</name>
</gene>